<comment type="caution">
    <text evidence="1">The sequence shown here is derived from an EMBL/GenBank/DDBJ whole genome shotgun (WGS) entry which is preliminary data.</text>
</comment>
<proteinExistence type="predicted"/>
<name>A0A939CH09_9FIRM</name>
<gene>
    <name evidence="1" type="ORF">JTJ23_12895</name>
</gene>
<evidence type="ECO:0000313" key="2">
    <source>
        <dbReference type="Proteomes" id="UP000737612"/>
    </source>
</evidence>
<dbReference type="Proteomes" id="UP000737612">
    <property type="component" value="Unassembled WGS sequence"/>
</dbReference>
<dbReference type="AlphaFoldDB" id="A0A939CH09"/>
<dbReference type="Pfam" id="PF25681">
    <property type="entry name" value="Phage_TTP_17"/>
    <property type="match status" value="1"/>
</dbReference>
<dbReference type="InterPro" id="IPR058154">
    <property type="entry name" value="Bxb1_TTP-like"/>
</dbReference>
<protein>
    <submittedName>
        <fullName evidence="1">Phage tail protein</fullName>
    </submittedName>
</protein>
<reference evidence="1" key="1">
    <citation type="submission" date="2021-02" db="EMBL/GenBank/DDBJ databases">
        <title>Metagenome-assembled genomes from human diarrheal sample B26.</title>
        <authorList>
            <person name="Ateba T.P."/>
            <person name="Alayande K.A."/>
            <person name="Mwanza M."/>
        </authorList>
    </citation>
    <scope>NUCLEOTIDE SEQUENCE</scope>
    <source>
        <strain evidence="1">06WH</strain>
    </source>
</reference>
<dbReference type="EMBL" id="JAFHBD010000063">
    <property type="protein sequence ID" value="MBN2954454.1"/>
    <property type="molecule type" value="Genomic_DNA"/>
</dbReference>
<sequence length="180" mass="19680">MANNVKNISTVKPSVQGAIWIGGAEAAVPTTATGELTGFECLGTVSEDGVKKKISRDSESVKDWGGNTVATIQKDYEATYEFTMIEILNENVLKTYYGEDNVTVTGNKITIKGSSAELPQRPWVIDTVLNDGRKCREVIPCGKISDTGDIEYKRDEAMGYGVTVTALPDAEGRPFYMYYE</sequence>
<accession>A0A939CH09</accession>
<evidence type="ECO:0000313" key="1">
    <source>
        <dbReference type="EMBL" id="MBN2954454.1"/>
    </source>
</evidence>
<organism evidence="1 2">
    <name type="scientific">Fusicatenibacter saccharivorans</name>
    <dbReference type="NCBI Taxonomy" id="1150298"/>
    <lineage>
        <taxon>Bacteria</taxon>
        <taxon>Bacillati</taxon>
        <taxon>Bacillota</taxon>
        <taxon>Clostridia</taxon>
        <taxon>Lachnospirales</taxon>
        <taxon>Lachnospiraceae</taxon>
        <taxon>Fusicatenibacter</taxon>
    </lineage>
</organism>